<accession>A0ACC1ABY6</accession>
<proteinExistence type="predicted"/>
<evidence type="ECO:0000313" key="2">
    <source>
        <dbReference type="Proteomes" id="UP001164250"/>
    </source>
</evidence>
<reference evidence="2" key="1">
    <citation type="journal article" date="2023" name="G3 (Bethesda)">
        <title>Genome assembly and association tests identify interacting loci associated with vigor, precocity, and sex in interspecific pistachio rootstocks.</title>
        <authorList>
            <person name="Palmer W."/>
            <person name="Jacygrad E."/>
            <person name="Sagayaradj S."/>
            <person name="Cavanaugh K."/>
            <person name="Han R."/>
            <person name="Bertier L."/>
            <person name="Beede B."/>
            <person name="Kafkas S."/>
            <person name="Golino D."/>
            <person name="Preece J."/>
            <person name="Michelmore R."/>
        </authorList>
    </citation>
    <scope>NUCLEOTIDE SEQUENCE [LARGE SCALE GENOMIC DNA]</scope>
</reference>
<keyword evidence="2" id="KW-1185">Reference proteome</keyword>
<gene>
    <name evidence="1" type="ORF">Patl1_29943</name>
</gene>
<name>A0ACC1ABY6_9ROSI</name>
<dbReference type="EMBL" id="CM047907">
    <property type="protein sequence ID" value="KAJ0083931.1"/>
    <property type="molecule type" value="Genomic_DNA"/>
</dbReference>
<evidence type="ECO:0000313" key="1">
    <source>
        <dbReference type="EMBL" id="KAJ0083931.1"/>
    </source>
</evidence>
<dbReference type="Proteomes" id="UP001164250">
    <property type="component" value="Chromosome 11"/>
</dbReference>
<protein>
    <submittedName>
        <fullName evidence="1">Uncharacterized protein</fullName>
    </submittedName>
</protein>
<sequence>MQMQVITNLITSSSPFQHQSHFNNLLPKSLFPSQPSKTLQKLLFYPHKTPQKTSPKNLTKTTTTHASLLEAPVLWVGRLCVYYALLKAGLAGSQDNPFVSGLESGGVTVSESGDLGFSKWLENIQGKPVVIKYDFLLLYLHIFFNHCECYGSGMGMAGIVNYIFLFNGIVLSVSSDKEAADKRKLVSKWHPTTKGTLRRNYRVPSKSEGRRLLKAIASLLSDDDHFTEGTSHKGCQIRRESAHGESLCCHNVRALFDELPTPHLIVEITAFPAGPLTERDYVKAEKLETVLRSGPSI</sequence>
<comment type="caution">
    <text evidence="1">The sequence shown here is derived from an EMBL/GenBank/DDBJ whole genome shotgun (WGS) entry which is preliminary data.</text>
</comment>
<organism evidence="1 2">
    <name type="scientific">Pistacia atlantica</name>
    <dbReference type="NCBI Taxonomy" id="434234"/>
    <lineage>
        <taxon>Eukaryota</taxon>
        <taxon>Viridiplantae</taxon>
        <taxon>Streptophyta</taxon>
        <taxon>Embryophyta</taxon>
        <taxon>Tracheophyta</taxon>
        <taxon>Spermatophyta</taxon>
        <taxon>Magnoliopsida</taxon>
        <taxon>eudicotyledons</taxon>
        <taxon>Gunneridae</taxon>
        <taxon>Pentapetalae</taxon>
        <taxon>rosids</taxon>
        <taxon>malvids</taxon>
        <taxon>Sapindales</taxon>
        <taxon>Anacardiaceae</taxon>
        <taxon>Pistacia</taxon>
    </lineage>
</organism>